<dbReference type="AlphaFoldDB" id="G9YXJ4"/>
<feature type="transmembrane region" description="Helical" evidence="5">
    <location>
        <begin position="58"/>
        <end position="77"/>
    </location>
</feature>
<evidence type="ECO:0000256" key="3">
    <source>
        <dbReference type="ARBA" id="ARBA00022989"/>
    </source>
</evidence>
<dbReference type="PANTHER" id="PTHR43427:SF12">
    <property type="entry name" value="CHLORIDE TRANSPORTER"/>
    <property type="match status" value="1"/>
</dbReference>
<feature type="transmembrane region" description="Helical" evidence="5">
    <location>
        <begin position="223"/>
        <end position="243"/>
    </location>
</feature>
<evidence type="ECO:0000313" key="6">
    <source>
        <dbReference type="EMBL" id="EHM37535.1"/>
    </source>
</evidence>
<comment type="caution">
    <text evidence="6">The sequence shown here is derived from an EMBL/GenBank/DDBJ whole genome shotgun (WGS) entry which is preliminary data.</text>
</comment>
<keyword evidence="3 5" id="KW-1133">Transmembrane helix</keyword>
<dbReference type="Pfam" id="PF00654">
    <property type="entry name" value="Voltage_CLC"/>
    <property type="match status" value="1"/>
</dbReference>
<feature type="transmembrane region" description="Helical" evidence="5">
    <location>
        <begin position="182"/>
        <end position="203"/>
    </location>
</feature>
<gene>
    <name evidence="6" type="ORF">HMPREF0372_04262</name>
</gene>
<dbReference type="InterPro" id="IPR050368">
    <property type="entry name" value="ClC-type_chloride_channel"/>
</dbReference>
<comment type="subcellular location">
    <subcellularLocation>
        <location evidence="1">Membrane</location>
        <topology evidence="1">Multi-pass membrane protein</topology>
    </subcellularLocation>
</comment>
<dbReference type="GO" id="GO:0015108">
    <property type="term" value="F:chloride transmembrane transporter activity"/>
    <property type="evidence" value="ECO:0007669"/>
    <property type="project" value="InterPro"/>
</dbReference>
<dbReference type="EMBL" id="AGCK01000340">
    <property type="protein sequence ID" value="EHM37535.1"/>
    <property type="molecule type" value="Genomic_DNA"/>
</dbReference>
<dbReference type="PANTHER" id="PTHR43427">
    <property type="entry name" value="CHLORIDE CHANNEL PROTEIN CLC-E"/>
    <property type="match status" value="1"/>
</dbReference>
<dbReference type="InterPro" id="IPR014743">
    <property type="entry name" value="Cl-channel_core"/>
</dbReference>
<dbReference type="SUPFAM" id="SSF81340">
    <property type="entry name" value="Clc chloride channel"/>
    <property type="match status" value="1"/>
</dbReference>
<proteinExistence type="predicted"/>
<sequence length="438" mass="47536">METKERTEGRLRRLLEQPGTFLKWVLFAGVIGLAAGGVSTAFYYALNAVTALREANPWLLWLLPLGGVAIVLLYRICGMEKDRGTNFVLVAVRENQPLRLRTAPLIFAATVLTHLLGGSSGREGAILQIGGSLSSKIGRWMHLDDKDSRIITMCGMSAAFSALFGTPLTAAMFAMEVTSVGVLYYAAIVPCVLSAIIGLWVAQLCGVPPTAFSLQGVPNLTPVTLLQCIGMGVLFALLSILFCRMMHAAPRLYDKYLPNPVARARGAGRCGRGAGHRADLPGVAVEPGYLRLQRGWHGGDPRRHRRGGPARGLPAEDALYYHYPGGGLQGGRDRPGVLYRGHLRLHRRPPAGAAPLLWSGAGHGVRLLRRHQLPHDLPAALPGAVRRGQSGHVHRPEPGAVRRVYRRGLHALRLLRPLQRAEDRLQQAPAGVHRQEGQ</sequence>
<dbReference type="InterPro" id="IPR001807">
    <property type="entry name" value="ClC"/>
</dbReference>
<dbReference type="Gene3D" id="1.10.3080.10">
    <property type="entry name" value="Clc chloride channel"/>
    <property type="match status" value="1"/>
</dbReference>
<evidence type="ECO:0000256" key="1">
    <source>
        <dbReference type="ARBA" id="ARBA00004141"/>
    </source>
</evidence>
<evidence type="ECO:0000256" key="4">
    <source>
        <dbReference type="ARBA" id="ARBA00023136"/>
    </source>
</evidence>
<feature type="transmembrane region" description="Helical" evidence="5">
    <location>
        <begin position="98"/>
        <end position="117"/>
    </location>
</feature>
<evidence type="ECO:0000313" key="7">
    <source>
        <dbReference type="Proteomes" id="UP000004459"/>
    </source>
</evidence>
<name>G9YXJ4_FLAPL</name>
<dbReference type="Proteomes" id="UP000004459">
    <property type="component" value="Unassembled WGS sequence"/>
</dbReference>
<dbReference type="GO" id="GO:0016020">
    <property type="term" value="C:membrane"/>
    <property type="evidence" value="ECO:0007669"/>
    <property type="project" value="UniProtKB-SubCell"/>
</dbReference>
<keyword evidence="4 5" id="KW-0472">Membrane</keyword>
<evidence type="ECO:0000256" key="5">
    <source>
        <dbReference type="SAM" id="Phobius"/>
    </source>
</evidence>
<feature type="transmembrane region" description="Helical" evidence="5">
    <location>
        <begin position="21"/>
        <end position="46"/>
    </location>
</feature>
<protein>
    <submittedName>
        <fullName evidence="6">Chloride transporter, ClC family</fullName>
    </submittedName>
</protein>
<dbReference type="STRING" id="292800.A4U99_02175"/>
<reference evidence="6 7" key="1">
    <citation type="submission" date="2011-08" db="EMBL/GenBank/DDBJ databases">
        <authorList>
            <person name="Weinstock G."/>
            <person name="Sodergren E."/>
            <person name="Clifton S."/>
            <person name="Fulton L."/>
            <person name="Fulton B."/>
            <person name="Courtney L."/>
            <person name="Fronick C."/>
            <person name="Harrison M."/>
            <person name="Strong C."/>
            <person name="Farmer C."/>
            <person name="Delahaunty K."/>
            <person name="Markovic C."/>
            <person name="Hall O."/>
            <person name="Minx P."/>
            <person name="Tomlinson C."/>
            <person name="Mitreva M."/>
            <person name="Hou S."/>
            <person name="Chen J."/>
            <person name="Wollam A."/>
            <person name="Pepin K.H."/>
            <person name="Johnson M."/>
            <person name="Bhonagiri V."/>
            <person name="Zhang X."/>
            <person name="Suruliraj S."/>
            <person name="Warren W."/>
            <person name="Chinwalla A."/>
            <person name="Mardis E.R."/>
            <person name="Wilson R.K."/>
        </authorList>
    </citation>
    <scope>NUCLEOTIDE SEQUENCE [LARGE SCALE GENOMIC DNA]</scope>
    <source>
        <strain evidence="6 7">ATCC 29863</strain>
    </source>
</reference>
<accession>G9YXJ4</accession>
<evidence type="ECO:0000256" key="2">
    <source>
        <dbReference type="ARBA" id="ARBA00022692"/>
    </source>
</evidence>
<organism evidence="6 7">
    <name type="scientific">Flavonifractor plautii ATCC 29863</name>
    <dbReference type="NCBI Taxonomy" id="411475"/>
    <lineage>
        <taxon>Bacteria</taxon>
        <taxon>Bacillati</taxon>
        <taxon>Bacillota</taxon>
        <taxon>Clostridia</taxon>
        <taxon>Eubacteriales</taxon>
        <taxon>Oscillospiraceae</taxon>
        <taxon>Flavonifractor</taxon>
    </lineage>
</organism>
<keyword evidence="2 5" id="KW-0812">Transmembrane</keyword>
<dbReference type="HOGENOM" id="CLU_625219_0_0_9"/>
<feature type="transmembrane region" description="Helical" evidence="5">
    <location>
        <begin position="150"/>
        <end position="175"/>
    </location>
</feature>